<evidence type="ECO:0000256" key="4">
    <source>
        <dbReference type="ARBA" id="ARBA00022989"/>
    </source>
</evidence>
<feature type="transmembrane region" description="Helical" evidence="6">
    <location>
        <begin position="37"/>
        <end position="56"/>
    </location>
</feature>
<feature type="transmembrane region" description="Helical" evidence="6">
    <location>
        <begin position="110"/>
        <end position="135"/>
    </location>
</feature>
<reference evidence="8 9" key="1">
    <citation type="submission" date="2014-03" db="EMBL/GenBank/DDBJ databases">
        <title>Complete genome sequence of the Radio-Resistant Rubrobacter radiotolerans RSPS-4.</title>
        <authorList>
            <person name="Egas C.C."/>
            <person name="Barroso C.C."/>
            <person name="Froufe H.J.C."/>
            <person name="Pacheco J.J."/>
            <person name="Albuquerque L.L."/>
            <person name="da Costa M.M.S."/>
        </authorList>
    </citation>
    <scope>NUCLEOTIDE SEQUENCE [LARGE SCALE GENOMIC DNA]</scope>
    <source>
        <strain evidence="8 9">RSPS-4</strain>
    </source>
</reference>
<keyword evidence="9" id="KW-1185">Reference proteome</keyword>
<keyword evidence="3 6" id="KW-0812">Transmembrane</keyword>
<dbReference type="eggNOG" id="COG2111">
    <property type="taxonomic scope" value="Bacteria"/>
</dbReference>
<proteinExistence type="predicted"/>
<evidence type="ECO:0000256" key="3">
    <source>
        <dbReference type="ARBA" id="ARBA00022692"/>
    </source>
</evidence>
<name>A0A023X215_RUBRA</name>
<accession>A0A023X215</accession>
<evidence type="ECO:0000313" key="8">
    <source>
        <dbReference type="EMBL" id="AHY46256.1"/>
    </source>
</evidence>
<dbReference type="Pfam" id="PF04039">
    <property type="entry name" value="MnhB"/>
    <property type="match status" value="1"/>
</dbReference>
<sequence>MRMTEMTEVVARVLFAPSLVAALGVLVKGYADTGDGFNAGVIASLGVLVQFVVFGYETASKLPLIRYIPAFGLSVGLTVALLPAFVPLLFGEAIFTHWPPPGASVATFGTLEFITAVVFDVGVFLLVFGFGVGAISYVARAISEGVVLADDRDELESPVEETP</sequence>
<dbReference type="Proteomes" id="UP000025229">
    <property type="component" value="Chromosome"/>
</dbReference>
<dbReference type="GO" id="GO:0005886">
    <property type="term" value="C:plasma membrane"/>
    <property type="evidence" value="ECO:0007669"/>
    <property type="project" value="UniProtKB-SubCell"/>
</dbReference>
<keyword evidence="4 6" id="KW-1133">Transmembrane helix</keyword>
<feature type="domain" description="Na+/H+ antiporter MnhB subunit-related protein" evidence="7">
    <location>
        <begin position="7"/>
        <end position="130"/>
    </location>
</feature>
<feature type="transmembrane region" description="Helical" evidence="6">
    <location>
        <begin position="9"/>
        <end position="31"/>
    </location>
</feature>
<evidence type="ECO:0000256" key="2">
    <source>
        <dbReference type="ARBA" id="ARBA00022475"/>
    </source>
</evidence>
<evidence type="ECO:0000256" key="1">
    <source>
        <dbReference type="ARBA" id="ARBA00004651"/>
    </source>
</evidence>
<keyword evidence="2" id="KW-1003">Cell membrane</keyword>
<dbReference type="EMBL" id="CP007514">
    <property type="protein sequence ID" value="AHY46256.1"/>
    <property type="molecule type" value="Genomic_DNA"/>
</dbReference>
<evidence type="ECO:0000313" key="9">
    <source>
        <dbReference type="Proteomes" id="UP000025229"/>
    </source>
</evidence>
<evidence type="ECO:0000259" key="7">
    <source>
        <dbReference type="Pfam" id="PF04039"/>
    </source>
</evidence>
<comment type="subcellular location">
    <subcellularLocation>
        <location evidence="1">Cell membrane</location>
        <topology evidence="1">Multi-pass membrane protein</topology>
    </subcellularLocation>
</comment>
<dbReference type="STRING" id="42256.RradSPS_0973"/>
<protein>
    <submittedName>
        <fullName evidence="8">Domain related to MnhB subunit of Na+/H+ antiporter</fullName>
    </submittedName>
</protein>
<dbReference type="AlphaFoldDB" id="A0A023X215"/>
<evidence type="ECO:0000256" key="5">
    <source>
        <dbReference type="ARBA" id="ARBA00023136"/>
    </source>
</evidence>
<dbReference type="KEGG" id="rrd:RradSPS_0973"/>
<keyword evidence="5 6" id="KW-0472">Membrane</keyword>
<feature type="transmembrane region" description="Helical" evidence="6">
    <location>
        <begin position="68"/>
        <end position="90"/>
    </location>
</feature>
<dbReference type="HOGENOM" id="CLU_101659_2_0_11"/>
<evidence type="ECO:0000256" key="6">
    <source>
        <dbReference type="SAM" id="Phobius"/>
    </source>
</evidence>
<dbReference type="InterPro" id="IPR007182">
    <property type="entry name" value="MnhB"/>
</dbReference>
<organism evidence="8 9">
    <name type="scientific">Rubrobacter radiotolerans</name>
    <name type="common">Arthrobacter radiotolerans</name>
    <dbReference type="NCBI Taxonomy" id="42256"/>
    <lineage>
        <taxon>Bacteria</taxon>
        <taxon>Bacillati</taxon>
        <taxon>Actinomycetota</taxon>
        <taxon>Rubrobacteria</taxon>
        <taxon>Rubrobacterales</taxon>
        <taxon>Rubrobacteraceae</taxon>
        <taxon>Rubrobacter</taxon>
    </lineage>
</organism>
<gene>
    <name evidence="8" type="ORF">RradSPS_0973</name>
</gene>